<sequence length="181" mass="20190">MKAIFTTILFLIPLISSAQKSPEKAAKLLGADPIVIIDSVKASMDELAAIGEQNVASILILKDKDAVQAYGPEGNNGAVVVQTKTFARKTYINFFRSVSPKYDSLFNVMKTDTAFRYIINDKYKAEPDAGTLATIDKELFISLTILTDEELKKKYKITDKLIGIHIRSKAPSNLYHKRKKF</sequence>
<protein>
    <submittedName>
        <fullName evidence="1">Uncharacterized protein</fullName>
    </submittedName>
</protein>
<dbReference type="AlphaFoldDB" id="A0A929PYE9"/>
<proteinExistence type="predicted"/>
<evidence type="ECO:0000313" key="2">
    <source>
        <dbReference type="Proteomes" id="UP000622475"/>
    </source>
</evidence>
<dbReference type="RefSeq" id="WP_194112476.1">
    <property type="nucleotide sequence ID" value="NZ_JADFFL010000005.1"/>
</dbReference>
<dbReference type="EMBL" id="JADFFL010000005">
    <property type="protein sequence ID" value="MBE9663262.1"/>
    <property type="molecule type" value="Genomic_DNA"/>
</dbReference>
<dbReference type="Proteomes" id="UP000622475">
    <property type="component" value="Unassembled WGS sequence"/>
</dbReference>
<name>A0A929PYE9_9SPHI</name>
<organism evidence="1 2">
    <name type="scientific">Mucilaginibacter myungsuensis</name>
    <dbReference type="NCBI Taxonomy" id="649104"/>
    <lineage>
        <taxon>Bacteria</taxon>
        <taxon>Pseudomonadati</taxon>
        <taxon>Bacteroidota</taxon>
        <taxon>Sphingobacteriia</taxon>
        <taxon>Sphingobacteriales</taxon>
        <taxon>Sphingobacteriaceae</taxon>
        <taxon>Mucilaginibacter</taxon>
    </lineage>
</organism>
<comment type="caution">
    <text evidence="1">The sequence shown here is derived from an EMBL/GenBank/DDBJ whole genome shotgun (WGS) entry which is preliminary data.</text>
</comment>
<reference evidence="1" key="1">
    <citation type="submission" date="2020-10" db="EMBL/GenBank/DDBJ databases">
        <title>Mucilaginibacter mali sp. nov., isolated from rhizosphere soil of apple orchard.</title>
        <authorList>
            <person name="Lee J.-S."/>
            <person name="Kim H.S."/>
            <person name="Kim J.-S."/>
        </authorList>
    </citation>
    <scope>NUCLEOTIDE SEQUENCE</scope>
    <source>
        <strain evidence="1">KCTC 22746</strain>
    </source>
</reference>
<gene>
    <name evidence="1" type="ORF">IRJ16_15345</name>
</gene>
<accession>A0A929PYE9</accession>
<keyword evidence="2" id="KW-1185">Reference proteome</keyword>
<evidence type="ECO:0000313" key="1">
    <source>
        <dbReference type="EMBL" id="MBE9663262.1"/>
    </source>
</evidence>